<keyword evidence="8" id="KW-1185">Reference proteome</keyword>
<proteinExistence type="inferred from homology"/>
<evidence type="ECO:0000256" key="4">
    <source>
        <dbReference type="ARBA" id="ARBA00022840"/>
    </source>
</evidence>
<reference evidence="7 8" key="1">
    <citation type="submission" date="2023-05" db="EMBL/GenBank/DDBJ databases">
        <title>A new hyperthermophilic archaea 'Ignisphaera cupida' sp. nov. and description of the family 'Ignisphaeraceae' fam. nov.</title>
        <authorList>
            <person name="Podosokorskaya O.A."/>
            <person name="Elcheninov A.G."/>
            <person name="Klukina A."/>
            <person name="Merkel A.Y."/>
        </authorList>
    </citation>
    <scope>NUCLEOTIDE SEQUENCE [LARGE SCALE GENOMIC DNA]</scope>
    <source>
        <strain evidence="7 8">4213-co</strain>
    </source>
</reference>
<accession>A0ABD4Z8I2</accession>
<evidence type="ECO:0000313" key="8">
    <source>
        <dbReference type="Proteomes" id="UP001529235"/>
    </source>
</evidence>
<dbReference type="GO" id="GO:0005524">
    <property type="term" value="F:ATP binding"/>
    <property type="evidence" value="ECO:0007669"/>
    <property type="project" value="UniProtKB-UniRule"/>
</dbReference>
<dbReference type="GO" id="GO:0000287">
    <property type="term" value="F:magnesium ion binding"/>
    <property type="evidence" value="ECO:0007669"/>
    <property type="project" value="UniProtKB-UniRule"/>
</dbReference>
<dbReference type="Pfam" id="PF01973">
    <property type="entry name" value="MptE-like"/>
    <property type="match status" value="1"/>
</dbReference>
<name>A0ABD4Z8I2_9CREN</name>
<keyword evidence="2 5" id="KW-0547">Nucleotide-binding</keyword>
<evidence type="ECO:0000259" key="6">
    <source>
        <dbReference type="Pfam" id="PF01973"/>
    </source>
</evidence>
<dbReference type="PANTHER" id="PTHR39648:SF1">
    <property type="entry name" value="6-HYDROXYMETHYL-7,8-DIHYDROPTERIN PYROPHOSPHOKINASE"/>
    <property type="match status" value="1"/>
</dbReference>
<comment type="similarity">
    <text evidence="5">Belongs to the archaeal 6-HMPDK family.</text>
</comment>
<comment type="caution">
    <text evidence="7">The sequence shown here is derived from an EMBL/GenBank/DDBJ whole genome shotgun (WGS) entry which is preliminary data.</text>
</comment>
<gene>
    <name evidence="5" type="primary">mptE</name>
    <name evidence="7" type="ORF">QPL79_07495</name>
</gene>
<dbReference type="EC" id="2.7.6.3" evidence="5"/>
<evidence type="ECO:0000256" key="3">
    <source>
        <dbReference type="ARBA" id="ARBA00022777"/>
    </source>
</evidence>
<feature type="domain" description="6-hydroxymethylpterin diphosphokinase MptE-like" evidence="6">
    <location>
        <begin position="47"/>
        <end position="201"/>
    </location>
</feature>
<dbReference type="RefSeq" id="WP_285274190.1">
    <property type="nucleotide sequence ID" value="NZ_JASNVW010000005.1"/>
</dbReference>
<comment type="catalytic activity">
    <reaction evidence="5">
        <text>6-hydroxymethyl-7,8-dihydropterin + ATP = (7,8-dihydropterin-6-yl)methyl diphosphate + AMP + H(+)</text>
        <dbReference type="Rhea" id="RHEA:11412"/>
        <dbReference type="ChEBI" id="CHEBI:15378"/>
        <dbReference type="ChEBI" id="CHEBI:30616"/>
        <dbReference type="ChEBI" id="CHEBI:44841"/>
        <dbReference type="ChEBI" id="CHEBI:72950"/>
        <dbReference type="ChEBI" id="CHEBI:456215"/>
        <dbReference type="EC" id="2.7.6.3"/>
    </reaction>
</comment>
<dbReference type="SUPFAM" id="SSF63999">
    <property type="entry name" value="Thiamin pyrophosphokinase, catalytic domain"/>
    <property type="match status" value="1"/>
</dbReference>
<dbReference type="EMBL" id="JASNVW010000005">
    <property type="protein sequence ID" value="MDK6029205.1"/>
    <property type="molecule type" value="Genomic_DNA"/>
</dbReference>
<dbReference type="PANTHER" id="PTHR39648">
    <property type="entry name" value="6-HYDROXYMETHYL-7,8-DIHYDROPTERIN PYROPHOSPHOKINASE"/>
    <property type="match status" value="1"/>
</dbReference>
<sequence length="260" mass="28712">MEGFISVFRSFADWWSVYLEIVDLLGIDRGADSMATRIAHSYVYSAKPPTDFLRSLIIGKSVVVFGAGPSLESHIDFVEKSFEWRNSIFIAADGATKALVEVGLYPHVIATDLDGDLNYIKLAVEKGSLAIIHAHGDNIPVFTDFIKWISRSGRAFLVTTQVEPIYPVLNFGGFTDGDRALAIALAFKPQKVLLAGMDFGNVVGKYSKPWLKNHLQASERKRAKLEIAYRITSMLSCLVTTPIYTLSSVVPQCALTFNTI</sequence>
<dbReference type="InterPro" id="IPR027510">
    <property type="entry name" value="HMPDK_MptE"/>
</dbReference>
<keyword evidence="1 5" id="KW-0808">Transferase</keyword>
<dbReference type="HAMAP" id="MF_02131">
    <property type="entry name" value="HMPDK_arch"/>
    <property type="match status" value="1"/>
</dbReference>
<evidence type="ECO:0000313" key="7">
    <source>
        <dbReference type="EMBL" id="MDK6029205.1"/>
    </source>
</evidence>
<keyword evidence="5" id="KW-0460">Magnesium</keyword>
<evidence type="ECO:0000256" key="1">
    <source>
        <dbReference type="ARBA" id="ARBA00022679"/>
    </source>
</evidence>
<evidence type="ECO:0000256" key="2">
    <source>
        <dbReference type="ARBA" id="ARBA00022741"/>
    </source>
</evidence>
<evidence type="ECO:0000256" key="5">
    <source>
        <dbReference type="HAMAP-Rule" id="MF_02131"/>
    </source>
</evidence>
<keyword evidence="3 5" id="KW-0418">Kinase</keyword>
<dbReference type="GO" id="GO:0003848">
    <property type="term" value="F:2-amino-4-hydroxy-6-hydroxymethyldihydropteridine diphosphokinase activity"/>
    <property type="evidence" value="ECO:0007669"/>
    <property type="project" value="UniProtKB-UniRule"/>
</dbReference>
<comment type="function">
    <text evidence="5">Catalyzes the transfer of diphosphate from ATP to 6-hydroxymethyl-7,8-dihydropterin (6-HMD), leading to 6-hydroxymethyl-7,8-dihydropterin diphosphate (6-HMDP).</text>
</comment>
<dbReference type="GO" id="GO:0016301">
    <property type="term" value="F:kinase activity"/>
    <property type="evidence" value="ECO:0007669"/>
    <property type="project" value="UniProtKB-KW"/>
</dbReference>
<protein>
    <recommendedName>
        <fullName evidence="5">6-hydroxymethyl-7,8-dihydropterin pyrophosphokinase</fullName>
        <shortName evidence="5">HPPK</shortName>
        <ecNumber evidence="5">2.7.6.3</ecNumber>
    </recommendedName>
    <alternativeName>
        <fullName evidence="5">2-amino-4-hydroxy-6-hydroxymethyldihydropteridine pyrophosphokinase</fullName>
    </alternativeName>
    <alternativeName>
        <fullName evidence="5">6-hydroxymethyl-7,8-dihydropterin diphosphokinase</fullName>
        <shortName evidence="5">6-HMPDK</shortName>
    </alternativeName>
    <alternativeName>
        <fullName evidence="5">7,8-dihydro-6-hydroxymethylpterin diphosphokinase</fullName>
    </alternativeName>
    <alternativeName>
        <fullName evidence="5">7,8-dihydro-6-hydroxymethylpterin pyrophosphokinase</fullName>
        <shortName evidence="5">PPPK</shortName>
    </alternativeName>
</protein>
<organism evidence="7 8">
    <name type="scientific">Ignisphaera cupida</name>
    <dbReference type="NCBI Taxonomy" id="3050454"/>
    <lineage>
        <taxon>Archaea</taxon>
        <taxon>Thermoproteota</taxon>
        <taxon>Thermoprotei</taxon>
        <taxon>Desulfurococcales</taxon>
        <taxon>Desulfurococcaceae</taxon>
        <taxon>Ignisphaera</taxon>
    </lineage>
</organism>
<dbReference type="InterPro" id="IPR036759">
    <property type="entry name" value="TPK_catalytic_sf"/>
</dbReference>
<keyword evidence="4 5" id="KW-0067">ATP-binding</keyword>
<dbReference type="InterPro" id="IPR002826">
    <property type="entry name" value="MptE-like"/>
</dbReference>
<dbReference type="Proteomes" id="UP001529235">
    <property type="component" value="Unassembled WGS sequence"/>
</dbReference>
<dbReference type="AlphaFoldDB" id="A0ABD4Z8I2"/>
<comment type="cofactor">
    <cofactor evidence="5">
        <name>Mg(2+)</name>
        <dbReference type="ChEBI" id="CHEBI:18420"/>
    </cofactor>
</comment>